<sequence>MDQDDPRTYQKMITSPDPEKWFESIRFEMDSMSENQEWILVDPLRGVKPIGCKWVFKKKIDMDGNIQTYKGRFVAKGFRQVHGIDIKTTFLNKKPEEYVYMTQPEGFIDSKDAGKICKLQRSIYGLKQASQSWKLRFNDAIKEFGFIKNEDKPYVYKKIRGSTIILFV</sequence>
<dbReference type="Proteomes" id="UP000828251">
    <property type="component" value="Unassembled WGS sequence"/>
</dbReference>
<dbReference type="InterPro" id="IPR013103">
    <property type="entry name" value="RVT_2"/>
</dbReference>
<name>A0A9D4ADI0_9ROSI</name>
<feature type="non-terminal residue" evidence="2">
    <location>
        <position position="168"/>
    </location>
</feature>
<evidence type="ECO:0000313" key="3">
    <source>
        <dbReference type="Proteomes" id="UP000828251"/>
    </source>
</evidence>
<dbReference type="EMBL" id="JAIQCV010000004">
    <property type="protein sequence ID" value="KAH1107536.1"/>
    <property type="molecule type" value="Genomic_DNA"/>
</dbReference>
<keyword evidence="3" id="KW-1185">Reference proteome</keyword>
<accession>A0A9D4ADI0</accession>
<evidence type="ECO:0000259" key="1">
    <source>
        <dbReference type="Pfam" id="PF07727"/>
    </source>
</evidence>
<reference evidence="2 3" key="1">
    <citation type="journal article" date="2021" name="Plant Biotechnol. J.">
        <title>Multi-omics assisted identification of the key and species-specific regulatory components of drought-tolerant mechanisms in Gossypium stocksii.</title>
        <authorList>
            <person name="Yu D."/>
            <person name="Ke L."/>
            <person name="Zhang D."/>
            <person name="Wu Y."/>
            <person name="Sun Y."/>
            <person name="Mei J."/>
            <person name="Sun J."/>
            <person name="Sun Y."/>
        </authorList>
    </citation>
    <scope>NUCLEOTIDE SEQUENCE [LARGE SCALE GENOMIC DNA]</scope>
    <source>
        <strain evidence="3">cv. E1</strain>
        <tissue evidence="2">Leaf</tissue>
    </source>
</reference>
<proteinExistence type="predicted"/>
<gene>
    <name evidence="2" type="ORF">J1N35_011304</name>
</gene>
<comment type="caution">
    <text evidence="2">The sequence shown here is derived from an EMBL/GenBank/DDBJ whole genome shotgun (WGS) entry which is preliminary data.</text>
</comment>
<evidence type="ECO:0000313" key="2">
    <source>
        <dbReference type="EMBL" id="KAH1107536.1"/>
    </source>
</evidence>
<dbReference type="OrthoDB" id="984330at2759"/>
<organism evidence="2 3">
    <name type="scientific">Gossypium stocksii</name>
    <dbReference type="NCBI Taxonomy" id="47602"/>
    <lineage>
        <taxon>Eukaryota</taxon>
        <taxon>Viridiplantae</taxon>
        <taxon>Streptophyta</taxon>
        <taxon>Embryophyta</taxon>
        <taxon>Tracheophyta</taxon>
        <taxon>Spermatophyta</taxon>
        <taxon>Magnoliopsida</taxon>
        <taxon>eudicotyledons</taxon>
        <taxon>Gunneridae</taxon>
        <taxon>Pentapetalae</taxon>
        <taxon>rosids</taxon>
        <taxon>malvids</taxon>
        <taxon>Malvales</taxon>
        <taxon>Malvaceae</taxon>
        <taxon>Malvoideae</taxon>
        <taxon>Gossypium</taxon>
    </lineage>
</organism>
<feature type="domain" description="Reverse transcriptase Ty1/copia-type" evidence="1">
    <location>
        <begin position="79"/>
        <end position="165"/>
    </location>
</feature>
<dbReference type="Pfam" id="PF07727">
    <property type="entry name" value="RVT_2"/>
    <property type="match status" value="1"/>
</dbReference>
<dbReference type="AlphaFoldDB" id="A0A9D4ADI0"/>
<protein>
    <recommendedName>
        <fullName evidence="1">Reverse transcriptase Ty1/copia-type domain-containing protein</fullName>
    </recommendedName>
</protein>